<evidence type="ECO:0000256" key="1">
    <source>
        <dbReference type="ARBA" id="ARBA00000085"/>
    </source>
</evidence>
<keyword evidence="7" id="KW-0812">Transmembrane</keyword>
<gene>
    <name evidence="11" type="ORF">PBAT_04265</name>
</gene>
<dbReference type="InterPro" id="IPR050482">
    <property type="entry name" value="Sensor_HK_TwoCompSys"/>
</dbReference>
<proteinExistence type="predicted"/>
<dbReference type="CDD" id="cd16917">
    <property type="entry name" value="HATPase_UhpB-NarQ-NarX-like"/>
    <property type="match status" value="1"/>
</dbReference>
<keyword evidence="3" id="KW-0808">Transferase</keyword>
<feature type="coiled-coil region" evidence="6">
    <location>
        <begin position="156"/>
        <end position="183"/>
    </location>
</feature>
<dbReference type="InterPro" id="IPR056374">
    <property type="entry name" value="DesK/YvfT_N"/>
</dbReference>
<reference evidence="11 12" key="1">
    <citation type="submission" date="2016-03" db="EMBL/GenBank/DDBJ databases">
        <title>Draft genome sequence of Paenibacillus antarcticus CECT 5836.</title>
        <authorList>
            <person name="Shin S.-K."/>
            <person name="Yi H."/>
        </authorList>
    </citation>
    <scope>NUCLEOTIDE SEQUENCE [LARGE SCALE GENOMIC DNA]</scope>
    <source>
        <strain evidence="11 12">CECT 5836</strain>
    </source>
</reference>
<dbReference type="GO" id="GO:0016020">
    <property type="term" value="C:membrane"/>
    <property type="evidence" value="ECO:0007669"/>
    <property type="project" value="InterPro"/>
</dbReference>
<sequence>MHEKFHLFPEKLGFFPYVWLIYLFLPIINTAQEEGLKLVLGYLMIGVFAFSYRQLYFASEKVSFSYWLATQMVIIFILSYFYNPYNLFMGFFTANFIGYYTNSFKFKVSLGSLAIVISLPIILNLNSILPKQYLFFLPFIIIMLMSPFGIRSMNRQQQLEMKLDEANEHIKELVKREERMRIARDLHDTLGHTLSLITLKSQIVDRLITKDPARAQLEAKEIERTSRAALRQVRELVSDMRAVTIAEEMLEVQVILQSADITSHLEGDAKLVGVPDLTQNILSLCLREAITNIVKHSRAKSCTVTLEQKNSEVTLIICDDGIGLKKDHYDGNGLKGMNERLSLIEGSVAVSSGEGTTYTINIPIIIKEETA</sequence>
<feature type="domain" description="Histidine kinase/HSP90-like ATPase" evidence="8">
    <location>
        <begin position="281"/>
        <end position="363"/>
    </location>
</feature>
<dbReference type="Proteomes" id="UP000077355">
    <property type="component" value="Unassembled WGS sequence"/>
</dbReference>
<feature type="transmembrane region" description="Helical" evidence="7">
    <location>
        <begin position="35"/>
        <end position="52"/>
    </location>
</feature>
<dbReference type="PANTHER" id="PTHR24421:SF63">
    <property type="entry name" value="SENSOR HISTIDINE KINASE DESK"/>
    <property type="match status" value="1"/>
</dbReference>
<dbReference type="OrthoDB" id="9797605at2"/>
<feature type="transmembrane region" description="Helical" evidence="7">
    <location>
        <begin position="108"/>
        <end position="126"/>
    </location>
</feature>
<feature type="domain" description="DesK/YvfT N-terminal" evidence="10">
    <location>
        <begin position="1"/>
        <end position="148"/>
    </location>
</feature>
<comment type="catalytic activity">
    <reaction evidence="1">
        <text>ATP + protein L-histidine = ADP + protein N-phospho-L-histidine.</text>
        <dbReference type="EC" id="2.7.13.3"/>
    </reaction>
</comment>
<comment type="caution">
    <text evidence="11">The sequence shown here is derived from an EMBL/GenBank/DDBJ whole genome shotgun (WGS) entry which is preliminary data.</text>
</comment>
<feature type="domain" description="Signal transduction histidine kinase subgroup 3 dimerisation and phosphoacceptor" evidence="9">
    <location>
        <begin position="178"/>
        <end position="242"/>
    </location>
</feature>
<evidence type="ECO:0000313" key="11">
    <source>
        <dbReference type="EMBL" id="OAB47828.1"/>
    </source>
</evidence>
<dbReference type="Gene3D" id="1.20.5.1930">
    <property type="match status" value="1"/>
</dbReference>
<dbReference type="RefSeq" id="WP_068646923.1">
    <property type="nucleotide sequence ID" value="NZ_CP043611.1"/>
</dbReference>
<feature type="transmembrane region" description="Helical" evidence="7">
    <location>
        <begin position="133"/>
        <end position="150"/>
    </location>
</feature>
<dbReference type="EMBL" id="LVJI01000003">
    <property type="protein sequence ID" value="OAB47828.1"/>
    <property type="molecule type" value="Genomic_DNA"/>
</dbReference>
<keyword evidence="6" id="KW-0175">Coiled coil</keyword>
<evidence type="ECO:0000313" key="12">
    <source>
        <dbReference type="Proteomes" id="UP000077355"/>
    </source>
</evidence>
<dbReference type="AlphaFoldDB" id="A0A168QIT3"/>
<evidence type="ECO:0000256" key="5">
    <source>
        <dbReference type="ARBA" id="ARBA00023012"/>
    </source>
</evidence>
<evidence type="ECO:0000259" key="10">
    <source>
        <dbReference type="Pfam" id="PF23540"/>
    </source>
</evidence>
<evidence type="ECO:0000256" key="6">
    <source>
        <dbReference type="SAM" id="Coils"/>
    </source>
</evidence>
<name>A0A168QIT3_9BACL</name>
<protein>
    <recommendedName>
        <fullName evidence="2">histidine kinase</fullName>
        <ecNumber evidence="2">2.7.13.3</ecNumber>
    </recommendedName>
</protein>
<dbReference type="Gene3D" id="3.30.565.10">
    <property type="entry name" value="Histidine kinase-like ATPase, C-terminal domain"/>
    <property type="match status" value="1"/>
</dbReference>
<evidence type="ECO:0000256" key="4">
    <source>
        <dbReference type="ARBA" id="ARBA00022777"/>
    </source>
</evidence>
<keyword evidence="7" id="KW-0472">Membrane</keyword>
<evidence type="ECO:0000256" key="2">
    <source>
        <dbReference type="ARBA" id="ARBA00012438"/>
    </source>
</evidence>
<keyword evidence="5" id="KW-0902">Two-component regulatory system</keyword>
<dbReference type="EC" id="2.7.13.3" evidence="2"/>
<dbReference type="InterPro" id="IPR011712">
    <property type="entry name" value="Sig_transdc_His_kin_sub3_dim/P"/>
</dbReference>
<evidence type="ECO:0000256" key="7">
    <source>
        <dbReference type="SAM" id="Phobius"/>
    </source>
</evidence>
<evidence type="ECO:0000259" key="8">
    <source>
        <dbReference type="Pfam" id="PF02518"/>
    </source>
</evidence>
<dbReference type="InterPro" id="IPR003594">
    <property type="entry name" value="HATPase_dom"/>
</dbReference>
<dbReference type="GO" id="GO:0000155">
    <property type="term" value="F:phosphorelay sensor kinase activity"/>
    <property type="evidence" value="ECO:0007669"/>
    <property type="project" value="InterPro"/>
</dbReference>
<keyword evidence="7" id="KW-1133">Transmembrane helix</keyword>
<keyword evidence="12" id="KW-1185">Reference proteome</keyword>
<accession>A0A168QIT3</accession>
<evidence type="ECO:0000256" key="3">
    <source>
        <dbReference type="ARBA" id="ARBA00022679"/>
    </source>
</evidence>
<dbReference type="Pfam" id="PF07730">
    <property type="entry name" value="HisKA_3"/>
    <property type="match status" value="1"/>
</dbReference>
<organism evidence="11 12">
    <name type="scientific">Paenibacillus antarcticus</name>
    <dbReference type="NCBI Taxonomy" id="253703"/>
    <lineage>
        <taxon>Bacteria</taxon>
        <taxon>Bacillati</taxon>
        <taxon>Bacillota</taxon>
        <taxon>Bacilli</taxon>
        <taxon>Bacillales</taxon>
        <taxon>Paenibacillaceae</taxon>
        <taxon>Paenibacillus</taxon>
    </lineage>
</organism>
<dbReference type="InterPro" id="IPR036890">
    <property type="entry name" value="HATPase_C_sf"/>
</dbReference>
<dbReference type="GO" id="GO:0046983">
    <property type="term" value="F:protein dimerization activity"/>
    <property type="evidence" value="ECO:0007669"/>
    <property type="project" value="InterPro"/>
</dbReference>
<keyword evidence="4 11" id="KW-0418">Kinase</keyword>
<dbReference type="PANTHER" id="PTHR24421">
    <property type="entry name" value="NITRATE/NITRITE SENSOR PROTEIN NARX-RELATED"/>
    <property type="match status" value="1"/>
</dbReference>
<dbReference type="Pfam" id="PF23540">
    <property type="entry name" value="DesK_N"/>
    <property type="match status" value="1"/>
</dbReference>
<feature type="transmembrane region" description="Helical" evidence="7">
    <location>
        <begin position="12"/>
        <end position="29"/>
    </location>
</feature>
<evidence type="ECO:0000259" key="9">
    <source>
        <dbReference type="Pfam" id="PF07730"/>
    </source>
</evidence>
<dbReference type="Pfam" id="PF02518">
    <property type="entry name" value="HATPase_c"/>
    <property type="match status" value="1"/>
</dbReference>
<dbReference type="SUPFAM" id="SSF55874">
    <property type="entry name" value="ATPase domain of HSP90 chaperone/DNA topoisomerase II/histidine kinase"/>
    <property type="match status" value="1"/>
</dbReference>